<proteinExistence type="inferred from homology"/>
<evidence type="ECO:0000256" key="8">
    <source>
        <dbReference type="ARBA" id="ARBA00023065"/>
    </source>
</evidence>
<keyword evidence="4" id="KW-1003">Cell membrane</keyword>
<name>A0A5N5SJD8_9CRUS</name>
<dbReference type="AlphaFoldDB" id="A0A5N5SJD8"/>
<feature type="transmembrane region" description="Helical" evidence="12">
    <location>
        <begin position="153"/>
        <end position="175"/>
    </location>
</feature>
<dbReference type="PANTHER" id="PTHR42985:SF40">
    <property type="entry name" value="LD47995P-RELATED"/>
    <property type="match status" value="1"/>
</dbReference>
<keyword evidence="9 12" id="KW-0472">Membrane</keyword>
<keyword evidence="5 12" id="KW-0812">Transmembrane</keyword>
<dbReference type="PANTHER" id="PTHR42985">
    <property type="entry name" value="SODIUM-COUPLED MONOCARBOXYLATE TRANSPORTER"/>
    <property type="match status" value="1"/>
</dbReference>
<protein>
    <submittedName>
        <fullName evidence="13">Sodium-coupled monocarboxylate transporter 1</fullName>
    </submittedName>
</protein>
<keyword evidence="3" id="KW-0813">Transport</keyword>
<feature type="transmembrane region" description="Helical" evidence="12">
    <location>
        <begin position="48"/>
        <end position="73"/>
    </location>
</feature>
<keyword evidence="6 12" id="KW-1133">Transmembrane helix</keyword>
<organism evidence="13 14">
    <name type="scientific">Armadillidium nasatum</name>
    <dbReference type="NCBI Taxonomy" id="96803"/>
    <lineage>
        <taxon>Eukaryota</taxon>
        <taxon>Metazoa</taxon>
        <taxon>Ecdysozoa</taxon>
        <taxon>Arthropoda</taxon>
        <taxon>Crustacea</taxon>
        <taxon>Multicrustacea</taxon>
        <taxon>Malacostraca</taxon>
        <taxon>Eumalacostraca</taxon>
        <taxon>Peracarida</taxon>
        <taxon>Isopoda</taxon>
        <taxon>Oniscidea</taxon>
        <taxon>Crinocheta</taxon>
        <taxon>Armadillidiidae</taxon>
        <taxon>Armadillidium</taxon>
    </lineage>
</organism>
<gene>
    <name evidence="13" type="ORF">Anas_12200</name>
</gene>
<evidence type="ECO:0000256" key="4">
    <source>
        <dbReference type="ARBA" id="ARBA00022475"/>
    </source>
</evidence>
<dbReference type="Pfam" id="PF00474">
    <property type="entry name" value="SSF"/>
    <property type="match status" value="1"/>
</dbReference>
<evidence type="ECO:0000256" key="3">
    <source>
        <dbReference type="ARBA" id="ARBA00022448"/>
    </source>
</evidence>
<dbReference type="OrthoDB" id="6606086at2759"/>
<feature type="transmembrane region" description="Helical" evidence="12">
    <location>
        <begin position="93"/>
        <end position="115"/>
    </location>
</feature>
<dbReference type="EMBL" id="SEYY01024379">
    <property type="protein sequence ID" value="KAB7494174.1"/>
    <property type="molecule type" value="Genomic_DNA"/>
</dbReference>
<evidence type="ECO:0000256" key="12">
    <source>
        <dbReference type="SAM" id="Phobius"/>
    </source>
</evidence>
<feature type="transmembrane region" description="Helical" evidence="12">
    <location>
        <begin position="121"/>
        <end position="146"/>
    </location>
</feature>
<evidence type="ECO:0000256" key="1">
    <source>
        <dbReference type="ARBA" id="ARBA00004651"/>
    </source>
</evidence>
<dbReference type="InterPro" id="IPR051163">
    <property type="entry name" value="Sodium:Solute_Symporter_SSF"/>
</dbReference>
<evidence type="ECO:0000313" key="14">
    <source>
        <dbReference type="Proteomes" id="UP000326759"/>
    </source>
</evidence>
<evidence type="ECO:0000256" key="9">
    <source>
        <dbReference type="ARBA" id="ARBA00023136"/>
    </source>
</evidence>
<keyword evidence="7" id="KW-0915">Sodium</keyword>
<dbReference type="PROSITE" id="PS50283">
    <property type="entry name" value="NA_SOLUT_SYMP_3"/>
    <property type="match status" value="1"/>
</dbReference>
<dbReference type="Proteomes" id="UP000326759">
    <property type="component" value="Unassembled WGS sequence"/>
</dbReference>
<keyword evidence="14" id="KW-1185">Reference proteome</keyword>
<sequence length="318" mass="35155">MVFFCGLVIYATYAGCDPMALRKIKKKDEIMPYFVMDKLSLIPGLPGLFVAAIIGAALSTLSSFINSCVASVVERRLPKFDIFKNTSQIYATFINKILSLVVGADIVLIGLAIIASNTKHLMELGIICGNLLNGPLLGLFLIGYFIPNCNLKGIWTGIVGSTVFTCWLVIGGLIYKKPTKMLPFSTDECDALNFSSVNISSFQEVNSSTYNSNIEEANDDTSFIMSLYQISYTLYGVTNTIVCVLLSVVVSYITGNLKSHEVSPKYVSPHVHKFFWTKEELDAIRQKELNLDDGVTEDLNNQPLNFSMKINDNDLETN</sequence>
<comment type="similarity">
    <text evidence="2 11">Belongs to the sodium:solute symporter (SSF) (TC 2.A.21) family.</text>
</comment>
<dbReference type="InterPro" id="IPR001734">
    <property type="entry name" value="Na/solute_symporter"/>
</dbReference>
<evidence type="ECO:0000256" key="7">
    <source>
        <dbReference type="ARBA" id="ARBA00023053"/>
    </source>
</evidence>
<accession>A0A5N5SJD8</accession>
<dbReference type="InterPro" id="IPR038377">
    <property type="entry name" value="Na/Glc_symporter_sf"/>
</dbReference>
<comment type="caution">
    <text evidence="13">The sequence shown here is derived from an EMBL/GenBank/DDBJ whole genome shotgun (WGS) entry which is preliminary data.</text>
</comment>
<feature type="transmembrane region" description="Helical" evidence="12">
    <location>
        <begin position="232"/>
        <end position="255"/>
    </location>
</feature>
<dbReference type="GO" id="GO:0015293">
    <property type="term" value="F:symporter activity"/>
    <property type="evidence" value="ECO:0007669"/>
    <property type="project" value="TreeGrafter"/>
</dbReference>
<comment type="subcellular location">
    <subcellularLocation>
        <location evidence="1">Cell membrane</location>
        <topology evidence="1">Multi-pass membrane protein</topology>
    </subcellularLocation>
</comment>
<keyword evidence="8" id="KW-0406">Ion transport</keyword>
<evidence type="ECO:0000313" key="13">
    <source>
        <dbReference type="EMBL" id="KAB7494174.1"/>
    </source>
</evidence>
<dbReference type="Gene3D" id="1.20.1730.10">
    <property type="entry name" value="Sodium/glucose cotransporter"/>
    <property type="match status" value="1"/>
</dbReference>
<dbReference type="GO" id="GO:0006814">
    <property type="term" value="P:sodium ion transport"/>
    <property type="evidence" value="ECO:0007669"/>
    <property type="project" value="UniProtKB-KW"/>
</dbReference>
<evidence type="ECO:0000256" key="11">
    <source>
        <dbReference type="RuleBase" id="RU362091"/>
    </source>
</evidence>
<evidence type="ECO:0000256" key="6">
    <source>
        <dbReference type="ARBA" id="ARBA00022989"/>
    </source>
</evidence>
<evidence type="ECO:0000256" key="10">
    <source>
        <dbReference type="ARBA" id="ARBA00023201"/>
    </source>
</evidence>
<dbReference type="GO" id="GO:0005886">
    <property type="term" value="C:plasma membrane"/>
    <property type="evidence" value="ECO:0007669"/>
    <property type="project" value="UniProtKB-SubCell"/>
</dbReference>
<reference evidence="13 14" key="1">
    <citation type="journal article" date="2019" name="PLoS Biol.">
        <title>Sex chromosomes control vertical transmission of feminizing Wolbachia symbionts in an isopod.</title>
        <authorList>
            <person name="Becking T."/>
            <person name="Chebbi M.A."/>
            <person name="Giraud I."/>
            <person name="Moumen B."/>
            <person name="Laverre T."/>
            <person name="Caubet Y."/>
            <person name="Peccoud J."/>
            <person name="Gilbert C."/>
            <person name="Cordaux R."/>
        </authorList>
    </citation>
    <scope>NUCLEOTIDE SEQUENCE [LARGE SCALE GENOMIC DNA]</scope>
    <source>
        <strain evidence="13">ANa2</strain>
        <tissue evidence="13">Whole body excluding digestive tract and cuticle</tissue>
    </source>
</reference>
<keyword evidence="10" id="KW-0739">Sodium transport</keyword>
<evidence type="ECO:0000256" key="5">
    <source>
        <dbReference type="ARBA" id="ARBA00022692"/>
    </source>
</evidence>
<evidence type="ECO:0000256" key="2">
    <source>
        <dbReference type="ARBA" id="ARBA00006434"/>
    </source>
</evidence>